<feature type="region of interest" description="Disordered" evidence="2">
    <location>
        <begin position="301"/>
        <end position="327"/>
    </location>
</feature>
<gene>
    <name evidence="4" type="ORF">GCM10020260_15640</name>
</gene>
<dbReference type="InterPro" id="IPR006016">
    <property type="entry name" value="UspA"/>
</dbReference>
<comment type="similarity">
    <text evidence="1">Belongs to the universal stress protein A family.</text>
</comment>
<feature type="compositionally biased region" description="Basic and acidic residues" evidence="2">
    <location>
        <begin position="301"/>
        <end position="311"/>
    </location>
</feature>
<evidence type="ECO:0000256" key="2">
    <source>
        <dbReference type="SAM" id="MobiDB-lite"/>
    </source>
</evidence>
<accession>A0ABP6REC8</accession>
<evidence type="ECO:0000313" key="5">
    <source>
        <dbReference type="Proteomes" id="UP001501736"/>
    </source>
</evidence>
<evidence type="ECO:0000256" key="1">
    <source>
        <dbReference type="ARBA" id="ARBA00008791"/>
    </source>
</evidence>
<proteinExistence type="inferred from homology"/>
<evidence type="ECO:0000259" key="3">
    <source>
        <dbReference type="Pfam" id="PF00582"/>
    </source>
</evidence>
<dbReference type="RefSeq" id="WP_344719961.1">
    <property type="nucleotide sequence ID" value="NZ_BAAAYG010000005.1"/>
</dbReference>
<dbReference type="Proteomes" id="UP001501736">
    <property type="component" value="Unassembled WGS sequence"/>
</dbReference>
<dbReference type="EMBL" id="BAAAYG010000005">
    <property type="protein sequence ID" value="GAA3284656.1"/>
    <property type="molecule type" value="Genomic_DNA"/>
</dbReference>
<feature type="compositionally biased region" description="Low complexity" evidence="2">
    <location>
        <begin position="216"/>
        <end position="233"/>
    </location>
</feature>
<dbReference type="Pfam" id="PF00582">
    <property type="entry name" value="Usp"/>
    <property type="match status" value="2"/>
</dbReference>
<dbReference type="SUPFAM" id="SSF52402">
    <property type="entry name" value="Adenine nucleotide alpha hydrolases-like"/>
    <property type="match status" value="2"/>
</dbReference>
<protein>
    <submittedName>
        <fullName evidence="4">Universal stress protein</fullName>
    </submittedName>
</protein>
<dbReference type="PANTHER" id="PTHR46268">
    <property type="entry name" value="STRESS RESPONSE PROTEIN NHAX"/>
    <property type="match status" value="1"/>
</dbReference>
<name>A0ABP6REC8_9MICC</name>
<sequence>MTHDASPRPAPPAGPQPEPRSDAPLRRIAVGFGGDERSRDAVRLGAALARAAGARLDIVLIVTQDDPFTAVYPPVGSISGIVADQGAAWLREAEEMVPADVDLTALVRRGASVAEGLIAAAEERGADLLVTGSGVGAGRITAHPAVEALVHSSPIPLALAPAGYTGTDGVTDVFAAVSGTSGRHQVVDAATDWADQLDAELVHVTLRAGESAPHPDAGAETGADTGTEADAAEQTPRAVVAVGRTLAQAVRRVDWPQGALLLMGSSRLAGRRRLFLGTVAARILSRLPIPMIVMPRHEHETDQTLETDHTAHAPGDAVTAPPAGTAR</sequence>
<feature type="domain" description="UspA" evidence="3">
    <location>
        <begin position="26"/>
        <end position="159"/>
    </location>
</feature>
<dbReference type="PANTHER" id="PTHR46268:SF27">
    <property type="entry name" value="UNIVERSAL STRESS PROTEIN RV2623"/>
    <property type="match status" value="1"/>
</dbReference>
<reference evidence="5" key="1">
    <citation type="journal article" date="2019" name="Int. J. Syst. Evol. Microbiol.">
        <title>The Global Catalogue of Microorganisms (GCM) 10K type strain sequencing project: providing services to taxonomists for standard genome sequencing and annotation.</title>
        <authorList>
            <consortium name="The Broad Institute Genomics Platform"/>
            <consortium name="The Broad Institute Genome Sequencing Center for Infectious Disease"/>
            <person name="Wu L."/>
            <person name="Ma J."/>
        </authorList>
    </citation>
    <scope>NUCLEOTIDE SEQUENCE [LARGE SCALE GENOMIC DNA]</scope>
    <source>
        <strain evidence="5">JCM 11483</strain>
    </source>
</reference>
<keyword evidence="5" id="KW-1185">Reference proteome</keyword>
<organism evidence="4 5">
    <name type="scientific">Nesterenkonia halobia</name>
    <dbReference type="NCBI Taxonomy" id="37922"/>
    <lineage>
        <taxon>Bacteria</taxon>
        <taxon>Bacillati</taxon>
        <taxon>Actinomycetota</taxon>
        <taxon>Actinomycetes</taxon>
        <taxon>Micrococcales</taxon>
        <taxon>Micrococcaceae</taxon>
        <taxon>Nesterenkonia</taxon>
    </lineage>
</organism>
<feature type="compositionally biased region" description="Pro residues" evidence="2">
    <location>
        <begin position="8"/>
        <end position="18"/>
    </location>
</feature>
<comment type="caution">
    <text evidence="4">The sequence shown here is derived from an EMBL/GenBank/DDBJ whole genome shotgun (WGS) entry which is preliminary data.</text>
</comment>
<feature type="domain" description="UspA" evidence="3">
    <location>
        <begin position="175"/>
        <end position="294"/>
    </location>
</feature>
<evidence type="ECO:0000313" key="4">
    <source>
        <dbReference type="EMBL" id="GAA3284656.1"/>
    </source>
</evidence>
<dbReference type="Gene3D" id="3.40.50.620">
    <property type="entry name" value="HUPs"/>
    <property type="match status" value="2"/>
</dbReference>
<feature type="region of interest" description="Disordered" evidence="2">
    <location>
        <begin position="1"/>
        <end position="24"/>
    </location>
</feature>
<dbReference type="InterPro" id="IPR014729">
    <property type="entry name" value="Rossmann-like_a/b/a_fold"/>
</dbReference>
<feature type="region of interest" description="Disordered" evidence="2">
    <location>
        <begin position="208"/>
        <end position="235"/>
    </location>
</feature>